<evidence type="ECO:0000259" key="5">
    <source>
        <dbReference type="PROSITE" id="PS50931"/>
    </source>
</evidence>
<dbReference type="PRINTS" id="PR00039">
    <property type="entry name" value="HTHLYSR"/>
</dbReference>
<evidence type="ECO:0000313" key="7">
    <source>
        <dbReference type="Proteomes" id="UP000886879"/>
    </source>
</evidence>
<sequence>MLDYRMETFLILCEEMNYRKTAQMLHLSQPAVTHHIQFLEHEYGCSLFTYAGRQLIQTPQGRALEEYARSVKHNDLEVRRKLSNQHVLELKVGATKTIGDYVINHRVNRFLTSQDHALTFLVDNTEHLLQMLDDGQLDFAVVEGYFSKTHFAWQLFRQEPFVGICHKNHPFCGRKVGLSELLTATIIHREAGSGTRAILEQKLKGYNESLERFDRHICISSFKLILDAVKQNLGVSFVYEALADSDPQLGKFWMEGDPIIREFNIVYLKNTDPQEKIRLFLQG</sequence>
<evidence type="ECO:0000256" key="2">
    <source>
        <dbReference type="ARBA" id="ARBA00023015"/>
    </source>
</evidence>
<dbReference type="SUPFAM" id="SSF46785">
    <property type="entry name" value="Winged helix' DNA-binding domain"/>
    <property type="match status" value="1"/>
</dbReference>
<dbReference type="PROSITE" id="PS50931">
    <property type="entry name" value="HTH_LYSR"/>
    <property type="match status" value="1"/>
</dbReference>
<dbReference type="EMBL" id="DVFO01000092">
    <property type="protein sequence ID" value="HIQ61651.1"/>
    <property type="molecule type" value="Genomic_DNA"/>
</dbReference>
<dbReference type="PANTHER" id="PTHR30126:SF40">
    <property type="entry name" value="HTH-TYPE TRANSCRIPTIONAL REGULATOR GLTR"/>
    <property type="match status" value="1"/>
</dbReference>
<proteinExistence type="inferred from homology"/>
<comment type="caution">
    <text evidence="6">The sequence shown here is derived from an EMBL/GenBank/DDBJ whole genome shotgun (WGS) entry which is preliminary data.</text>
</comment>
<reference evidence="6" key="2">
    <citation type="journal article" date="2021" name="PeerJ">
        <title>Extensive microbial diversity within the chicken gut microbiome revealed by metagenomics and culture.</title>
        <authorList>
            <person name="Gilroy R."/>
            <person name="Ravi A."/>
            <person name="Getino M."/>
            <person name="Pursley I."/>
            <person name="Horton D.L."/>
            <person name="Alikhan N.F."/>
            <person name="Baker D."/>
            <person name="Gharbi K."/>
            <person name="Hall N."/>
            <person name="Watson M."/>
            <person name="Adriaenssens E.M."/>
            <person name="Foster-Nyarko E."/>
            <person name="Jarju S."/>
            <person name="Secka A."/>
            <person name="Antonio M."/>
            <person name="Oren A."/>
            <person name="Chaudhuri R.R."/>
            <person name="La Ragione R."/>
            <person name="Hildebrand F."/>
            <person name="Pallen M.J."/>
        </authorList>
    </citation>
    <scope>NUCLEOTIDE SEQUENCE</scope>
    <source>
        <strain evidence="6">ChiGjej2B2-12916</strain>
    </source>
</reference>
<name>A0A9D0YUK2_9FIRM</name>
<dbReference type="GO" id="GO:0000976">
    <property type="term" value="F:transcription cis-regulatory region binding"/>
    <property type="evidence" value="ECO:0007669"/>
    <property type="project" value="TreeGrafter"/>
</dbReference>
<dbReference type="InterPro" id="IPR036390">
    <property type="entry name" value="WH_DNA-bd_sf"/>
</dbReference>
<dbReference type="InterPro" id="IPR005119">
    <property type="entry name" value="LysR_subst-bd"/>
</dbReference>
<feature type="domain" description="HTH lysR-type" evidence="5">
    <location>
        <begin position="1"/>
        <end position="58"/>
    </location>
</feature>
<dbReference type="Gene3D" id="3.40.190.10">
    <property type="entry name" value="Periplasmic binding protein-like II"/>
    <property type="match status" value="2"/>
</dbReference>
<dbReference type="PANTHER" id="PTHR30126">
    <property type="entry name" value="HTH-TYPE TRANSCRIPTIONAL REGULATOR"/>
    <property type="match status" value="1"/>
</dbReference>
<dbReference type="AlphaFoldDB" id="A0A9D0YUK2"/>
<dbReference type="InterPro" id="IPR000847">
    <property type="entry name" value="LysR_HTH_N"/>
</dbReference>
<dbReference type="InterPro" id="IPR036388">
    <property type="entry name" value="WH-like_DNA-bd_sf"/>
</dbReference>
<dbReference type="Pfam" id="PF00126">
    <property type="entry name" value="HTH_1"/>
    <property type="match status" value="1"/>
</dbReference>
<dbReference type="Pfam" id="PF03466">
    <property type="entry name" value="LysR_substrate"/>
    <property type="match status" value="1"/>
</dbReference>
<gene>
    <name evidence="6" type="ORF">IAD31_08695</name>
</gene>
<keyword evidence="3" id="KW-0238">DNA-binding</keyword>
<dbReference type="Gene3D" id="1.10.10.10">
    <property type="entry name" value="Winged helix-like DNA-binding domain superfamily/Winged helix DNA-binding domain"/>
    <property type="match status" value="1"/>
</dbReference>
<evidence type="ECO:0000256" key="3">
    <source>
        <dbReference type="ARBA" id="ARBA00023125"/>
    </source>
</evidence>
<accession>A0A9D0YUK2</accession>
<protein>
    <submittedName>
        <fullName evidence="6">LysR family transcriptional regulator</fullName>
    </submittedName>
</protein>
<keyword evidence="2" id="KW-0805">Transcription regulation</keyword>
<evidence type="ECO:0000256" key="1">
    <source>
        <dbReference type="ARBA" id="ARBA00009437"/>
    </source>
</evidence>
<comment type="similarity">
    <text evidence="1">Belongs to the LysR transcriptional regulatory family.</text>
</comment>
<reference evidence="6" key="1">
    <citation type="submission" date="2020-10" db="EMBL/GenBank/DDBJ databases">
        <authorList>
            <person name="Gilroy R."/>
        </authorList>
    </citation>
    <scope>NUCLEOTIDE SEQUENCE</scope>
    <source>
        <strain evidence="6">ChiGjej2B2-12916</strain>
    </source>
</reference>
<dbReference type="Proteomes" id="UP000886879">
    <property type="component" value="Unassembled WGS sequence"/>
</dbReference>
<dbReference type="GO" id="GO:0003700">
    <property type="term" value="F:DNA-binding transcription factor activity"/>
    <property type="evidence" value="ECO:0007669"/>
    <property type="project" value="InterPro"/>
</dbReference>
<evidence type="ECO:0000256" key="4">
    <source>
        <dbReference type="ARBA" id="ARBA00023163"/>
    </source>
</evidence>
<organism evidence="6 7">
    <name type="scientific">Candidatus Enterenecus faecium</name>
    <dbReference type="NCBI Taxonomy" id="2840780"/>
    <lineage>
        <taxon>Bacteria</taxon>
        <taxon>Bacillati</taxon>
        <taxon>Bacillota</taxon>
        <taxon>Clostridia</taxon>
        <taxon>Eubacteriales</taxon>
        <taxon>Candidatus Enterenecus</taxon>
    </lineage>
</organism>
<dbReference type="SUPFAM" id="SSF53850">
    <property type="entry name" value="Periplasmic binding protein-like II"/>
    <property type="match status" value="1"/>
</dbReference>
<keyword evidence="4" id="KW-0804">Transcription</keyword>
<evidence type="ECO:0000313" key="6">
    <source>
        <dbReference type="EMBL" id="HIQ61651.1"/>
    </source>
</evidence>